<keyword evidence="4" id="KW-1185">Reference proteome</keyword>
<organism evidence="3 4">
    <name type="scientific">Methanospirillum lacunae</name>
    <dbReference type="NCBI Taxonomy" id="668570"/>
    <lineage>
        <taxon>Archaea</taxon>
        <taxon>Methanobacteriati</taxon>
        <taxon>Methanobacteriota</taxon>
        <taxon>Stenosarchaea group</taxon>
        <taxon>Methanomicrobia</taxon>
        <taxon>Methanomicrobiales</taxon>
        <taxon>Methanospirillaceae</taxon>
        <taxon>Methanospirillum</taxon>
    </lineage>
</organism>
<dbReference type="GO" id="GO:0003677">
    <property type="term" value="F:DNA binding"/>
    <property type="evidence" value="ECO:0007669"/>
    <property type="project" value="UniProtKB-KW"/>
</dbReference>
<comment type="caution">
    <text evidence="3">The sequence shown here is derived from an EMBL/GenBank/DDBJ whole genome shotgun (WGS) entry which is preliminary data.</text>
</comment>
<dbReference type="PROSITE" id="PS50943">
    <property type="entry name" value="HTH_CROC1"/>
    <property type="match status" value="1"/>
</dbReference>
<evidence type="ECO:0000313" key="4">
    <source>
        <dbReference type="Proteomes" id="UP000245657"/>
    </source>
</evidence>
<evidence type="ECO:0000313" key="3">
    <source>
        <dbReference type="EMBL" id="PWR71685.1"/>
    </source>
</evidence>
<dbReference type="Pfam" id="PF01381">
    <property type="entry name" value="HTH_3"/>
    <property type="match status" value="1"/>
</dbReference>
<protein>
    <submittedName>
        <fullName evidence="3">Transcriptional regulator</fullName>
    </submittedName>
</protein>
<dbReference type="PANTHER" id="PTHR46558">
    <property type="entry name" value="TRACRIPTIONAL REGULATORY PROTEIN-RELATED-RELATED"/>
    <property type="match status" value="1"/>
</dbReference>
<keyword evidence="1" id="KW-0238">DNA-binding</keyword>
<dbReference type="OrthoDB" id="67699at2157"/>
<dbReference type="SUPFAM" id="SSF47413">
    <property type="entry name" value="lambda repressor-like DNA-binding domains"/>
    <property type="match status" value="1"/>
</dbReference>
<dbReference type="SMART" id="SM00530">
    <property type="entry name" value="HTH_XRE"/>
    <property type="match status" value="1"/>
</dbReference>
<name>A0A2V2MZC0_9EURY</name>
<proteinExistence type="predicted"/>
<dbReference type="InterPro" id="IPR010982">
    <property type="entry name" value="Lambda_DNA-bd_dom_sf"/>
</dbReference>
<evidence type="ECO:0000256" key="1">
    <source>
        <dbReference type="ARBA" id="ARBA00023125"/>
    </source>
</evidence>
<dbReference type="AlphaFoldDB" id="A0A2V2MZC0"/>
<dbReference type="GeneID" id="97550146"/>
<dbReference type="Proteomes" id="UP000245657">
    <property type="component" value="Unassembled WGS sequence"/>
</dbReference>
<dbReference type="InterPro" id="IPR001387">
    <property type="entry name" value="Cro/C1-type_HTH"/>
</dbReference>
<dbReference type="CDD" id="cd00093">
    <property type="entry name" value="HTH_XRE"/>
    <property type="match status" value="1"/>
</dbReference>
<dbReference type="RefSeq" id="WP_109969304.1">
    <property type="nucleotide sequence ID" value="NZ_CP176093.1"/>
</dbReference>
<dbReference type="EMBL" id="QGMY01000008">
    <property type="protein sequence ID" value="PWR71685.1"/>
    <property type="molecule type" value="Genomic_DNA"/>
</dbReference>
<evidence type="ECO:0000259" key="2">
    <source>
        <dbReference type="PROSITE" id="PS50943"/>
    </source>
</evidence>
<gene>
    <name evidence="3" type="ORF">DK846_12635</name>
</gene>
<dbReference type="Gene3D" id="1.10.260.40">
    <property type="entry name" value="lambda repressor-like DNA-binding domains"/>
    <property type="match status" value="1"/>
</dbReference>
<accession>A0A2V2MZC0</accession>
<feature type="domain" description="HTH cro/C1-type" evidence="2">
    <location>
        <begin position="5"/>
        <end position="59"/>
    </location>
</feature>
<reference evidence="3 4" key="1">
    <citation type="submission" date="2018-05" db="EMBL/GenBank/DDBJ databases">
        <title>Draft genome of Methanospirillum lacunae Ki8-1.</title>
        <authorList>
            <person name="Dueholm M.S."/>
            <person name="Nielsen P.H."/>
            <person name="Bakmann L.F."/>
            <person name="Otzen D.E."/>
        </authorList>
    </citation>
    <scope>NUCLEOTIDE SEQUENCE [LARGE SCALE GENOMIC DNA]</scope>
    <source>
        <strain evidence="3 4">Ki8-1</strain>
    </source>
</reference>
<dbReference type="PANTHER" id="PTHR46558:SF4">
    <property type="entry name" value="DNA-BIDING PHAGE PROTEIN"/>
    <property type="match status" value="1"/>
</dbReference>
<sequence length="74" mass="8422">MKNRIKVLRAERDMTQETLAQLIGVTRNTIISIEKDRYCPSMKIGFRIARIFGVGIEDVFTYEEEKDGPAGDGE</sequence>